<dbReference type="STRING" id="796925.A0A137NTS7"/>
<dbReference type="GO" id="GO:0006487">
    <property type="term" value="P:protein N-linked glycosylation"/>
    <property type="evidence" value="ECO:0007669"/>
    <property type="project" value="TreeGrafter"/>
</dbReference>
<dbReference type="EMBL" id="KQ964756">
    <property type="protein sequence ID" value="KXN66193.1"/>
    <property type="molecule type" value="Genomic_DNA"/>
</dbReference>
<gene>
    <name evidence="1" type="ORF">CONCODRAFT_73833</name>
</gene>
<dbReference type="OrthoDB" id="411251at2759"/>
<keyword evidence="1" id="KW-0808">Transferase</keyword>
<proteinExistence type="predicted"/>
<evidence type="ECO:0000313" key="1">
    <source>
        <dbReference type="EMBL" id="KXN66193.1"/>
    </source>
</evidence>
<dbReference type="Gene3D" id="3.90.550.20">
    <property type="match status" value="1"/>
</dbReference>
<dbReference type="PANTHER" id="PTHR31834:SF1">
    <property type="entry name" value="INITIATION-SPECIFIC ALPHA-1,6-MANNOSYLTRANSFERASE"/>
    <property type="match status" value="1"/>
</dbReference>
<keyword evidence="2" id="KW-1185">Reference proteome</keyword>
<name>A0A137NTS7_CONC2</name>
<evidence type="ECO:0000313" key="2">
    <source>
        <dbReference type="Proteomes" id="UP000070444"/>
    </source>
</evidence>
<accession>A0A137NTS7</accession>
<dbReference type="AlphaFoldDB" id="A0A137NTS7"/>
<protein>
    <submittedName>
        <fullName evidence="1">Glycosyltransferase family 32 protein</fullName>
    </submittedName>
</protein>
<reference evidence="1 2" key="1">
    <citation type="journal article" date="2015" name="Genome Biol. Evol.">
        <title>Phylogenomic analyses indicate that early fungi evolved digesting cell walls of algal ancestors of land plants.</title>
        <authorList>
            <person name="Chang Y."/>
            <person name="Wang S."/>
            <person name="Sekimoto S."/>
            <person name="Aerts A.L."/>
            <person name="Choi C."/>
            <person name="Clum A."/>
            <person name="LaButti K.M."/>
            <person name="Lindquist E.A."/>
            <person name="Yee Ngan C."/>
            <person name="Ohm R.A."/>
            <person name="Salamov A.A."/>
            <person name="Grigoriev I.V."/>
            <person name="Spatafora J.W."/>
            <person name="Berbee M.L."/>
        </authorList>
    </citation>
    <scope>NUCLEOTIDE SEQUENCE [LARGE SCALE GENOMIC DNA]</scope>
    <source>
        <strain evidence="1 2">NRRL 28638</strain>
    </source>
</reference>
<dbReference type="GO" id="GO:0000136">
    <property type="term" value="C:mannan polymerase complex"/>
    <property type="evidence" value="ECO:0007669"/>
    <property type="project" value="TreeGrafter"/>
</dbReference>
<sequence>MTNLRDCNVIVGIEGDIRSDPQWMNKLPRSLQIAQWSFYAKERHPMMKYAVDRIVDKIWWLQQKKRNLHNEDVMEVTGPGIWTDAVVDYIAINAGVNINDYMKCGLSYKFGDICILNVKAFASTMPHSDCKTETNENSYIVNTHHYLGSWTQE</sequence>
<dbReference type="InterPro" id="IPR039367">
    <property type="entry name" value="Och1-like"/>
</dbReference>
<organism evidence="1 2">
    <name type="scientific">Conidiobolus coronatus (strain ATCC 28846 / CBS 209.66 / NRRL 28638)</name>
    <name type="common">Delacroixia coronata</name>
    <dbReference type="NCBI Taxonomy" id="796925"/>
    <lineage>
        <taxon>Eukaryota</taxon>
        <taxon>Fungi</taxon>
        <taxon>Fungi incertae sedis</taxon>
        <taxon>Zoopagomycota</taxon>
        <taxon>Entomophthoromycotina</taxon>
        <taxon>Entomophthoromycetes</taxon>
        <taxon>Entomophthorales</taxon>
        <taxon>Ancylistaceae</taxon>
        <taxon>Conidiobolus</taxon>
    </lineage>
</organism>
<dbReference type="Proteomes" id="UP000070444">
    <property type="component" value="Unassembled WGS sequence"/>
</dbReference>
<dbReference type="PANTHER" id="PTHR31834">
    <property type="entry name" value="INITIATION-SPECIFIC ALPHA-1,6-MANNOSYLTRANSFERASE"/>
    <property type="match status" value="1"/>
</dbReference>
<dbReference type="GO" id="GO:0000009">
    <property type="term" value="F:alpha-1,6-mannosyltransferase activity"/>
    <property type="evidence" value="ECO:0007669"/>
    <property type="project" value="InterPro"/>
</dbReference>